<dbReference type="AlphaFoldDB" id="U6GGN3"/>
<dbReference type="VEuPathDB" id="ToxoDB:EAH_00033710"/>
<feature type="transmembrane region" description="Helical" evidence="1">
    <location>
        <begin position="289"/>
        <end position="314"/>
    </location>
</feature>
<keyword evidence="1" id="KW-1133">Transmembrane helix</keyword>
<proteinExistence type="predicted"/>
<evidence type="ECO:0000256" key="1">
    <source>
        <dbReference type="SAM" id="Phobius"/>
    </source>
</evidence>
<protein>
    <submittedName>
        <fullName evidence="2">Uncharacterized protein</fullName>
    </submittedName>
</protein>
<feature type="transmembrane region" description="Helical" evidence="1">
    <location>
        <begin position="256"/>
        <end position="277"/>
    </location>
</feature>
<keyword evidence="1" id="KW-0472">Membrane</keyword>
<reference evidence="2" key="1">
    <citation type="submission" date="2013-10" db="EMBL/GenBank/DDBJ databases">
        <title>Genomic analysis of the causative agents of coccidiosis in chickens.</title>
        <authorList>
            <person name="Reid A.J."/>
            <person name="Blake D."/>
            <person name="Billington K."/>
            <person name="Browne H."/>
            <person name="Dunn M."/>
            <person name="Hung S."/>
            <person name="Kawahara F."/>
            <person name="Miranda-Saavedra D."/>
            <person name="Mourier T."/>
            <person name="Nagra H."/>
            <person name="Otto T.D."/>
            <person name="Rawlings N."/>
            <person name="Sanchez A."/>
            <person name="Sanders M."/>
            <person name="Subramaniam C."/>
            <person name="Tay Y."/>
            <person name="Dear P."/>
            <person name="Doerig C."/>
            <person name="Gruber A."/>
            <person name="Parkinson J."/>
            <person name="Shirley M."/>
            <person name="Wan K.L."/>
            <person name="Berriman M."/>
            <person name="Tomley F."/>
            <person name="Pain A."/>
        </authorList>
    </citation>
    <scope>NUCLEOTIDE SEQUENCE [LARGE SCALE GENOMIC DNA]</scope>
    <source>
        <strain evidence="2">Houghton</strain>
    </source>
</reference>
<dbReference type="Proteomes" id="UP000018050">
    <property type="component" value="Unassembled WGS sequence"/>
</dbReference>
<sequence>MRAYGAALVAACSIVSSGATDVLEGPEFIDVLLPEVAHVFGVTSAHHTTLEEMNLRVEDVYVLPAAPKLEDCLSALVGIPMTRQVKPFSDSVSMLDVKPYQNAQLKIAEARAAELAASVAPLVALAPKSKFYKSTSLTSLSIEIAPGPYQSALYAIVQALIYAILVPGALRGIRSGRSTTHARKMLLGTAFFVFHSAGIVILQNVLCLRALIAIPLSLALGLAAMMLALRSVDSVEHLHKVRAHLPHMQGMEREPLAWCACMKLYCILLANMSYHLISSLLPYRYGLAGILTGNVMLAGLLYLAYLVAVSSLVFHKIKEHPDSRKVQCRIVSLNCAYIAASGISFYTNLIAVYCGVGDFVALEPAVFFTANRIFELNLGTIVAVMALLAMWGMAYHEQSQMDESGKNVSSMSSVALSTHEESRRALEEALNEMRTGVYKE</sequence>
<name>U6GGN3_EIMAC</name>
<feature type="transmembrane region" description="Helical" evidence="1">
    <location>
        <begin position="376"/>
        <end position="396"/>
    </location>
</feature>
<dbReference type="RefSeq" id="XP_013251323.1">
    <property type="nucleotide sequence ID" value="XM_013395869.1"/>
</dbReference>
<feature type="transmembrane region" description="Helical" evidence="1">
    <location>
        <begin position="185"/>
        <end position="206"/>
    </location>
</feature>
<dbReference type="EMBL" id="HG670871">
    <property type="protein sequence ID" value="CDI78448.1"/>
    <property type="molecule type" value="Genomic_DNA"/>
</dbReference>
<gene>
    <name evidence="2" type="ORF">EAH_00033710</name>
</gene>
<feature type="transmembrane region" description="Helical" evidence="1">
    <location>
        <begin position="335"/>
        <end position="356"/>
    </location>
</feature>
<keyword evidence="3" id="KW-1185">Reference proteome</keyword>
<accession>U6GGN3</accession>
<keyword evidence="1" id="KW-0812">Transmembrane</keyword>
<evidence type="ECO:0000313" key="2">
    <source>
        <dbReference type="EMBL" id="CDI78448.1"/>
    </source>
</evidence>
<dbReference type="OrthoDB" id="354289at2759"/>
<dbReference type="OMA" id="GMAYHEQ"/>
<reference evidence="2" key="2">
    <citation type="submission" date="2013-10" db="EMBL/GenBank/DDBJ databases">
        <authorList>
            <person name="Aslett M."/>
        </authorList>
    </citation>
    <scope>NUCLEOTIDE SEQUENCE [LARGE SCALE GENOMIC DNA]</scope>
    <source>
        <strain evidence="2">Houghton</strain>
    </source>
</reference>
<evidence type="ECO:0000313" key="3">
    <source>
        <dbReference type="Proteomes" id="UP000018050"/>
    </source>
</evidence>
<feature type="transmembrane region" description="Helical" evidence="1">
    <location>
        <begin position="152"/>
        <end position="173"/>
    </location>
</feature>
<dbReference type="GeneID" id="25271441"/>
<feature type="transmembrane region" description="Helical" evidence="1">
    <location>
        <begin position="212"/>
        <end position="232"/>
    </location>
</feature>
<organism evidence="2 3">
    <name type="scientific">Eimeria acervulina</name>
    <name type="common">Coccidian parasite</name>
    <dbReference type="NCBI Taxonomy" id="5801"/>
    <lineage>
        <taxon>Eukaryota</taxon>
        <taxon>Sar</taxon>
        <taxon>Alveolata</taxon>
        <taxon>Apicomplexa</taxon>
        <taxon>Conoidasida</taxon>
        <taxon>Coccidia</taxon>
        <taxon>Eucoccidiorida</taxon>
        <taxon>Eimeriorina</taxon>
        <taxon>Eimeriidae</taxon>
        <taxon>Eimeria</taxon>
    </lineage>
</organism>